<name>A0ABS7B230_9ACTN</name>
<accession>A0ABS7B230</accession>
<comment type="caution">
    <text evidence="1">The sequence shown here is derived from an EMBL/GenBank/DDBJ whole genome shotgun (WGS) entry which is preliminary data.</text>
</comment>
<dbReference type="EMBL" id="JAHXZI010000007">
    <property type="protein sequence ID" value="MBW6434922.1"/>
    <property type="molecule type" value="Genomic_DNA"/>
</dbReference>
<protein>
    <submittedName>
        <fullName evidence="1">Uncharacterized protein</fullName>
    </submittedName>
</protein>
<sequence length="71" mass="7401">MASAQAGRRIEAETLLDEASTAAVRMTAPVNAGEMNFMIVTTDGPRRAGPRRVCLACLPVAAEGHVDDSSS</sequence>
<proteinExistence type="predicted"/>
<dbReference type="RefSeq" id="WP_220144398.1">
    <property type="nucleotide sequence ID" value="NZ_JAHXZI010000007.1"/>
</dbReference>
<keyword evidence="2" id="KW-1185">Reference proteome</keyword>
<gene>
    <name evidence="1" type="ORF">KZ829_14360</name>
</gene>
<reference evidence="1 2" key="1">
    <citation type="journal article" date="2013" name="Antonie Van Leeuwenhoek">
        <title>Actinoplanes hulinensis sp. nov., a novel actinomycete isolated from soybean root (Glycine max (L.) Merr).</title>
        <authorList>
            <person name="Shen Y."/>
            <person name="Liu C."/>
            <person name="Wang X."/>
            <person name="Zhao J."/>
            <person name="Jia F."/>
            <person name="Zhang Y."/>
            <person name="Wang L."/>
            <person name="Yang D."/>
            <person name="Xiang W."/>
        </authorList>
    </citation>
    <scope>NUCLEOTIDE SEQUENCE [LARGE SCALE GENOMIC DNA]</scope>
    <source>
        <strain evidence="1 2">NEAU-M9</strain>
    </source>
</reference>
<evidence type="ECO:0000313" key="1">
    <source>
        <dbReference type="EMBL" id="MBW6434922.1"/>
    </source>
</evidence>
<organism evidence="1 2">
    <name type="scientific">Actinoplanes hulinensis</name>
    <dbReference type="NCBI Taxonomy" id="1144547"/>
    <lineage>
        <taxon>Bacteria</taxon>
        <taxon>Bacillati</taxon>
        <taxon>Actinomycetota</taxon>
        <taxon>Actinomycetes</taxon>
        <taxon>Micromonosporales</taxon>
        <taxon>Micromonosporaceae</taxon>
        <taxon>Actinoplanes</taxon>
    </lineage>
</organism>
<evidence type="ECO:0000313" key="2">
    <source>
        <dbReference type="Proteomes" id="UP001519863"/>
    </source>
</evidence>
<dbReference type="Proteomes" id="UP001519863">
    <property type="component" value="Unassembled WGS sequence"/>
</dbReference>